<proteinExistence type="predicted"/>
<protein>
    <recommendedName>
        <fullName evidence="2">BOD1/SHG1 domain-containing protein</fullName>
    </recommendedName>
</protein>
<dbReference type="AlphaFoldDB" id="A0A1Q2ZVE1"/>
<feature type="domain" description="BOD1/SHG1" evidence="2">
    <location>
        <begin position="11"/>
        <end position="117"/>
    </location>
</feature>
<dbReference type="Proteomes" id="UP000187013">
    <property type="component" value="Unassembled WGS sequence"/>
</dbReference>
<organism evidence="3 4">
    <name type="scientific">Zygosaccharomyces rouxii</name>
    <dbReference type="NCBI Taxonomy" id="4956"/>
    <lineage>
        <taxon>Eukaryota</taxon>
        <taxon>Fungi</taxon>
        <taxon>Dikarya</taxon>
        <taxon>Ascomycota</taxon>
        <taxon>Saccharomycotina</taxon>
        <taxon>Saccharomycetes</taxon>
        <taxon>Saccharomycetales</taxon>
        <taxon>Saccharomycetaceae</taxon>
        <taxon>Zygosaccharomyces</taxon>
    </lineage>
</organism>
<evidence type="ECO:0000259" key="2">
    <source>
        <dbReference type="Pfam" id="PF05205"/>
    </source>
</evidence>
<dbReference type="Pfam" id="PF05205">
    <property type="entry name" value="COMPASS-Shg1"/>
    <property type="match status" value="1"/>
</dbReference>
<reference evidence="3 4" key="1">
    <citation type="submission" date="2016-08" db="EMBL/GenBank/DDBJ databases">
        <title>Draft genome sequence of allopolyploid Zygosaccharomyces rouxii.</title>
        <authorList>
            <person name="Watanabe J."/>
            <person name="Uehara K."/>
            <person name="Mogi Y."/>
            <person name="Tsukioka Y."/>
        </authorList>
    </citation>
    <scope>NUCLEOTIDE SEQUENCE [LARGE SCALE GENOMIC DNA]</scope>
    <source>
        <strain evidence="3 4">NBRC 110957</strain>
    </source>
</reference>
<dbReference type="InterPro" id="IPR055264">
    <property type="entry name" value="BOD1/SHG1_dom"/>
</dbReference>
<evidence type="ECO:0000313" key="3">
    <source>
        <dbReference type="EMBL" id="GAV47375.1"/>
    </source>
</evidence>
<comment type="caution">
    <text evidence="3">The sequence shown here is derived from an EMBL/GenBank/DDBJ whole genome shotgun (WGS) entry which is preliminary data.</text>
</comment>
<accession>A0A1Q2ZVE1</accession>
<evidence type="ECO:0000256" key="1">
    <source>
        <dbReference type="SAM" id="MobiDB-lite"/>
    </source>
</evidence>
<dbReference type="OrthoDB" id="5579731at2759"/>
<dbReference type="eggNOG" id="ENOG502S9A4">
    <property type="taxonomic scope" value="Eukaryota"/>
</dbReference>
<feature type="region of interest" description="Disordered" evidence="1">
    <location>
        <begin position="115"/>
        <end position="136"/>
    </location>
</feature>
<dbReference type="EMBL" id="BDGX01000008">
    <property type="protein sequence ID" value="GAV47375.1"/>
    <property type="molecule type" value="Genomic_DNA"/>
</dbReference>
<sequence length="136" mass="15425">MTDYNADDARKLADEFKREGYFDQLKRDILTQKHDNDELPLEQSIRNNVASVVRKMVTDDENLIFKNRGSTSALIEAQLFKQGYKRLGEGEDGIQLEEYLNKVLNDSELTQGIKDKLNGLRPTDGGNESIQNDGST</sequence>
<name>A0A1Q2ZVE1_ZYGRO</name>
<feature type="compositionally biased region" description="Polar residues" evidence="1">
    <location>
        <begin position="126"/>
        <end position="136"/>
    </location>
</feature>
<evidence type="ECO:0000313" key="4">
    <source>
        <dbReference type="Proteomes" id="UP000187013"/>
    </source>
</evidence>
<gene>
    <name evidence="3" type="ORF">ZYGR_0H02160</name>
</gene>